<proteinExistence type="predicted"/>
<dbReference type="EMBL" id="BMWW01000010">
    <property type="protein sequence ID" value="GGZ06272.1"/>
    <property type="molecule type" value="Genomic_DNA"/>
</dbReference>
<dbReference type="InterPro" id="IPR016208">
    <property type="entry name" value="Ald_Oxase/xanthine_DH-like"/>
</dbReference>
<evidence type="ECO:0000256" key="3">
    <source>
        <dbReference type="SAM" id="MobiDB-lite"/>
    </source>
</evidence>
<evidence type="ECO:0000313" key="6">
    <source>
        <dbReference type="EMBL" id="QBQ34959.1"/>
    </source>
</evidence>
<dbReference type="Gene3D" id="3.90.1170.50">
    <property type="entry name" value="Aldehyde oxidase/xanthine dehydrogenase, a/b hammerhead"/>
    <property type="match status" value="1"/>
</dbReference>
<keyword evidence="1" id="KW-0500">Molybdenum</keyword>
<dbReference type="PANTHER" id="PTHR11908:SF132">
    <property type="entry name" value="ALDEHYDE OXIDASE 1-RELATED"/>
    <property type="match status" value="1"/>
</dbReference>
<dbReference type="Pfam" id="PF20256">
    <property type="entry name" value="MoCoBD_2"/>
    <property type="match status" value="1"/>
</dbReference>
<accession>A0A4P7BCJ0</accession>
<dbReference type="Proteomes" id="UP000294359">
    <property type="component" value="Chromosome"/>
</dbReference>
<dbReference type="InterPro" id="IPR037165">
    <property type="entry name" value="AldOxase/xan_DH_Mopterin-bd_sf"/>
</dbReference>
<dbReference type="Proteomes" id="UP000619512">
    <property type="component" value="Unassembled WGS sequence"/>
</dbReference>
<dbReference type="InterPro" id="IPR036856">
    <property type="entry name" value="Ald_Oxase/Xan_DH_a/b_sf"/>
</dbReference>
<dbReference type="InterPro" id="IPR046867">
    <property type="entry name" value="AldOxase/xan_DH_MoCoBD2"/>
</dbReference>
<dbReference type="InterPro" id="IPR008274">
    <property type="entry name" value="AldOxase/xan_DH_MoCoBD1"/>
</dbReference>
<dbReference type="GO" id="GO:0016491">
    <property type="term" value="F:oxidoreductase activity"/>
    <property type="evidence" value="ECO:0007669"/>
    <property type="project" value="UniProtKB-KW"/>
</dbReference>
<reference evidence="6 7" key="2">
    <citation type="submission" date="2019-03" db="EMBL/GenBank/DDBJ databases">
        <title>Draft Genome Sequences of Six Type Strains of the Genus Massilia.</title>
        <authorList>
            <person name="Miess H."/>
            <person name="Frediansyhah A."/>
            <person name="Gross H."/>
        </authorList>
    </citation>
    <scope>NUCLEOTIDE SEQUENCE [LARGE SCALE GENOMIC DNA]</scope>
    <source>
        <strain evidence="6 7">DSM 17505</strain>
    </source>
</reference>
<protein>
    <submittedName>
        <fullName evidence="5">Aldehyde oxidase</fullName>
    </submittedName>
    <submittedName>
        <fullName evidence="6">Xanthine dehydrogenase family protein molybdopterin-binding subunit</fullName>
    </submittedName>
</protein>
<name>A0A4P7BCJ0_9BURK</name>
<sequence length="741" mass="78585">MSADIIGTPLPRIDGPRKVSGHAHYTADRHFPGMLVGVPVCATIGRGHVEAIDSAAAASMPGVHAIYTHENFGSLRRLPDDSKLRIDERRPPLQDNEVRYYGQYVALVLADTFERASAAAAAVNVAYAPATADVSPIRAPDEPPEPDTERGDPDAAFGHAPVQVDEWYGTPPETHNPIELHASVAHWQGGALTLYETTQAIVNHRAVVATMLGVPLAQVRVITEYLGGGFGGKLWPWHHSLLAAQAGRLAGHPVKLVISRQMMFRNVGHRAETRQRVRLAAQPDGKLVSLRHDYLWHIARGEENEENCGEATGYLYSTPHLRVAGGPSARDVGPNTSMRGPGAVPGLFALESAMDELAVRLRMDPVALRLANEPGHDEMEDVPFSSRHLRECLHLGAAKFGWARRNPAVGSMREGDTILGWGMAAASWMAKRRPAEVKVLLREDGGVTVQCATQDIGTGTYTVLAQMAARATGVHVDRVTVEIGDTALPPGPWSGGSMATASLIPAVEAAARDAVRQLLGRAAAAGESPFAGTAPALLAFAGGAVTRADGSGAVPFGDLLRRIGAASIVGNGDSPASSEDAHAKDVSIHSYGCHFVEVAWQPAIARLAVRRVVTVIDAGTIVNPQMGRNQIEGAVHMGVGMALFEETYYDRRSGAPVNSNLADYVLVTHADAPQVDVTFLAHPDKALNEYGARGIGEIGLAGVAPAIAAAVYHATGVRVRDLPIKLEDLLAAQPDTEGNSP</sequence>
<dbReference type="SUPFAM" id="SSF56003">
    <property type="entry name" value="Molybdenum cofactor-binding domain"/>
    <property type="match status" value="1"/>
</dbReference>
<evidence type="ECO:0000256" key="1">
    <source>
        <dbReference type="ARBA" id="ARBA00022505"/>
    </source>
</evidence>
<organism evidence="5 8">
    <name type="scientific">Pseudoduganella plicata</name>
    <dbReference type="NCBI Taxonomy" id="321984"/>
    <lineage>
        <taxon>Bacteria</taxon>
        <taxon>Pseudomonadati</taxon>
        <taxon>Pseudomonadota</taxon>
        <taxon>Betaproteobacteria</taxon>
        <taxon>Burkholderiales</taxon>
        <taxon>Oxalobacteraceae</taxon>
        <taxon>Telluria group</taxon>
        <taxon>Pseudoduganella</taxon>
    </lineage>
</organism>
<dbReference type="EMBL" id="CP038026">
    <property type="protein sequence ID" value="QBQ34959.1"/>
    <property type="molecule type" value="Genomic_DNA"/>
</dbReference>
<keyword evidence="2" id="KW-0560">Oxidoreductase</keyword>
<dbReference type="PANTHER" id="PTHR11908">
    <property type="entry name" value="XANTHINE DEHYDROGENASE"/>
    <property type="match status" value="1"/>
</dbReference>
<dbReference type="InterPro" id="IPR000674">
    <property type="entry name" value="Ald_Oxase/Xan_DH_a/b"/>
</dbReference>
<dbReference type="SMART" id="SM01008">
    <property type="entry name" value="Ald_Xan_dh_C"/>
    <property type="match status" value="1"/>
</dbReference>
<evidence type="ECO:0000256" key="2">
    <source>
        <dbReference type="ARBA" id="ARBA00023002"/>
    </source>
</evidence>
<dbReference type="AlphaFoldDB" id="A0A4P7BCJ0"/>
<dbReference type="Gene3D" id="3.30.365.10">
    <property type="entry name" value="Aldehyde oxidase/xanthine dehydrogenase, molybdopterin binding domain"/>
    <property type="match status" value="4"/>
</dbReference>
<evidence type="ECO:0000313" key="5">
    <source>
        <dbReference type="EMBL" id="GGZ06272.1"/>
    </source>
</evidence>
<feature type="region of interest" description="Disordered" evidence="3">
    <location>
        <begin position="134"/>
        <end position="156"/>
    </location>
</feature>
<reference evidence="5" key="1">
    <citation type="journal article" date="2014" name="Int. J. Syst. Evol. Microbiol.">
        <title>Complete genome sequence of Corynebacterium casei LMG S-19264T (=DSM 44701T), isolated from a smear-ripened cheese.</title>
        <authorList>
            <consortium name="US DOE Joint Genome Institute (JGI-PGF)"/>
            <person name="Walter F."/>
            <person name="Albersmeier A."/>
            <person name="Kalinowski J."/>
            <person name="Ruckert C."/>
        </authorList>
    </citation>
    <scope>NUCLEOTIDE SEQUENCE</scope>
    <source>
        <strain evidence="5">KCTC 12344</strain>
    </source>
</reference>
<keyword evidence="7" id="KW-1185">Reference proteome</keyword>
<gene>
    <name evidence="6" type="ORF">E1742_01255</name>
    <name evidence="5" type="ORF">GCM10007388_44760</name>
</gene>
<dbReference type="GO" id="GO:0005506">
    <property type="term" value="F:iron ion binding"/>
    <property type="evidence" value="ECO:0007669"/>
    <property type="project" value="InterPro"/>
</dbReference>
<dbReference type="SUPFAM" id="SSF54665">
    <property type="entry name" value="CO dehydrogenase molybdoprotein N-domain-like"/>
    <property type="match status" value="1"/>
</dbReference>
<dbReference type="RefSeq" id="WP_134383012.1">
    <property type="nucleotide sequence ID" value="NZ_BMWW01000010.1"/>
</dbReference>
<dbReference type="OrthoDB" id="221297at2"/>
<evidence type="ECO:0000259" key="4">
    <source>
        <dbReference type="SMART" id="SM01008"/>
    </source>
</evidence>
<feature type="domain" description="Aldehyde oxidase/xanthine dehydrogenase a/b hammerhead" evidence="4">
    <location>
        <begin position="20"/>
        <end position="131"/>
    </location>
</feature>
<reference evidence="5" key="3">
    <citation type="submission" date="2022-12" db="EMBL/GenBank/DDBJ databases">
        <authorList>
            <person name="Sun Q."/>
            <person name="Kim S."/>
        </authorList>
    </citation>
    <scope>NUCLEOTIDE SEQUENCE</scope>
    <source>
        <strain evidence="5">KCTC 12344</strain>
    </source>
</reference>
<evidence type="ECO:0000313" key="7">
    <source>
        <dbReference type="Proteomes" id="UP000294359"/>
    </source>
</evidence>
<dbReference type="Pfam" id="PF02738">
    <property type="entry name" value="MoCoBD_1"/>
    <property type="match status" value="1"/>
</dbReference>
<dbReference type="Pfam" id="PF01315">
    <property type="entry name" value="Ald_Xan_dh_C"/>
    <property type="match status" value="1"/>
</dbReference>
<evidence type="ECO:0000313" key="8">
    <source>
        <dbReference type="Proteomes" id="UP000619512"/>
    </source>
</evidence>